<dbReference type="EMBL" id="PYGD01000007">
    <property type="protein sequence ID" value="PSK90595.1"/>
    <property type="molecule type" value="Genomic_DNA"/>
</dbReference>
<name>A0A2P8D040_9BACT</name>
<proteinExistence type="predicted"/>
<keyword evidence="1" id="KW-0472">Membrane</keyword>
<reference evidence="2 3" key="1">
    <citation type="submission" date="2018-03" db="EMBL/GenBank/DDBJ databases">
        <title>Genomic Encyclopedia of Type Strains, Phase III (KMG-III): the genomes of soil and plant-associated and newly described type strains.</title>
        <authorList>
            <person name="Whitman W."/>
        </authorList>
    </citation>
    <scope>NUCLEOTIDE SEQUENCE [LARGE SCALE GENOMIC DNA]</scope>
    <source>
        <strain evidence="2 3">CGMCC 1.12700</strain>
    </source>
</reference>
<keyword evidence="1" id="KW-0812">Transmembrane</keyword>
<dbReference type="AlphaFoldDB" id="A0A2P8D040"/>
<evidence type="ECO:0000313" key="2">
    <source>
        <dbReference type="EMBL" id="PSK90595.1"/>
    </source>
</evidence>
<keyword evidence="3" id="KW-1185">Reference proteome</keyword>
<evidence type="ECO:0000256" key="1">
    <source>
        <dbReference type="SAM" id="Phobius"/>
    </source>
</evidence>
<evidence type="ECO:0000313" key="3">
    <source>
        <dbReference type="Proteomes" id="UP000240572"/>
    </source>
</evidence>
<organism evidence="2 3">
    <name type="scientific">Taibaiella chishuiensis</name>
    <dbReference type="NCBI Taxonomy" id="1434707"/>
    <lineage>
        <taxon>Bacteria</taxon>
        <taxon>Pseudomonadati</taxon>
        <taxon>Bacteroidota</taxon>
        <taxon>Chitinophagia</taxon>
        <taxon>Chitinophagales</taxon>
        <taxon>Chitinophagaceae</taxon>
        <taxon>Taibaiella</taxon>
    </lineage>
</organism>
<accession>A0A2P8D040</accession>
<feature type="transmembrane region" description="Helical" evidence="1">
    <location>
        <begin position="24"/>
        <end position="46"/>
    </location>
</feature>
<protein>
    <submittedName>
        <fullName evidence="2">Uncharacterized protein</fullName>
    </submittedName>
</protein>
<feature type="transmembrane region" description="Helical" evidence="1">
    <location>
        <begin position="58"/>
        <end position="78"/>
    </location>
</feature>
<keyword evidence="1" id="KW-1133">Transmembrane helix</keyword>
<dbReference type="Proteomes" id="UP000240572">
    <property type="component" value="Unassembled WGS sequence"/>
</dbReference>
<sequence length="127" mass="15085">MGFYNYVIGRLYSWAVKKKNGTPIANVVFTMCIVHYFQMFTIYMILRKIFNFPDFILGVNRLYVGLLIVGFFVVYYLLFFNKNKWEFYAKQVEQEELRKGKTGNFLVLLYLIGSILLFFISLSFVFA</sequence>
<feature type="transmembrane region" description="Helical" evidence="1">
    <location>
        <begin position="105"/>
        <end position="126"/>
    </location>
</feature>
<gene>
    <name evidence="2" type="ORF">B0I18_1075</name>
</gene>
<comment type="caution">
    <text evidence="2">The sequence shown here is derived from an EMBL/GenBank/DDBJ whole genome shotgun (WGS) entry which is preliminary data.</text>
</comment>